<feature type="domain" description="tRNA/rRNA methyltransferase SpoU type" evidence="3">
    <location>
        <begin position="1656"/>
        <end position="1797"/>
    </location>
</feature>
<dbReference type="GO" id="GO:0141100">
    <property type="term" value="F:tRNA (guanine(18)-2'-O)-methyltransferase activity"/>
    <property type="evidence" value="ECO:0007669"/>
    <property type="project" value="UniProtKB-EC"/>
</dbReference>
<evidence type="ECO:0000256" key="1">
    <source>
        <dbReference type="ARBA" id="ARBA00022603"/>
    </source>
</evidence>
<dbReference type="Proteomes" id="UP000813463">
    <property type="component" value="Chromosome 6"/>
</dbReference>
<dbReference type="PANTHER" id="PTHR12029:SF11">
    <property type="entry name" value="METHYLTRANSFERASE TARBP1-RELATED"/>
    <property type="match status" value="1"/>
</dbReference>
<dbReference type="KEGG" id="soe:110781775"/>
<gene>
    <name evidence="5" type="primary">LOC110781775</name>
</gene>
<organism evidence="4 5">
    <name type="scientific">Spinacia oleracea</name>
    <name type="common">Spinach</name>
    <dbReference type="NCBI Taxonomy" id="3562"/>
    <lineage>
        <taxon>Eukaryota</taxon>
        <taxon>Viridiplantae</taxon>
        <taxon>Streptophyta</taxon>
        <taxon>Embryophyta</taxon>
        <taxon>Tracheophyta</taxon>
        <taxon>Spermatophyta</taxon>
        <taxon>Magnoliopsida</taxon>
        <taxon>eudicotyledons</taxon>
        <taxon>Gunneridae</taxon>
        <taxon>Pentapetalae</taxon>
        <taxon>Caryophyllales</taxon>
        <taxon>Chenopodiaceae</taxon>
        <taxon>Chenopodioideae</taxon>
        <taxon>Anserineae</taxon>
        <taxon>Spinacia</taxon>
    </lineage>
</organism>
<reference evidence="5" key="2">
    <citation type="submission" date="2025-08" db="UniProtKB">
        <authorList>
            <consortium name="RefSeq"/>
        </authorList>
    </citation>
    <scope>IDENTIFICATION</scope>
    <source>
        <tissue evidence="5">Leaf</tissue>
    </source>
</reference>
<dbReference type="RefSeq" id="XP_021841519.2">
    <property type="nucleotide sequence ID" value="XM_021985827.2"/>
</dbReference>
<keyword evidence="1" id="KW-0489">Methyltransferase</keyword>
<dbReference type="GO" id="GO:0003723">
    <property type="term" value="F:RNA binding"/>
    <property type="evidence" value="ECO:0007669"/>
    <property type="project" value="UniProtKB-KW"/>
</dbReference>
<keyword evidence="4" id="KW-1185">Reference proteome</keyword>
<accession>A0A9R0I4S9</accession>
<reference evidence="4" key="1">
    <citation type="journal article" date="2021" name="Nat. Commun.">
        <title>Genomic analyses provide insights into spinach domestication and the genetic basis of agronomic traits.</title>
        <authorList>
            <person name="Cai X."/>
            <person name="Sun X."/>
            <person name="Xu C."/>
            <person name="Sun H."/>
            <person name="Wang X."/>
            <person name="Ge C."/>
            <person name="Zhang Z."/>
            <person name="Wang Q."/>
            <person name="Fei Z."/>
            <person name="Jiao C."/>
            <person name="Wang Q."/>
        </authorList>
    </citation>
    <scope>NUCLEOTIDE SEQUENCE [LARGE SCALE GENOMIC DNA]</scope>
    <source>
        <strain evidence="4">cv. Varoflay</strain>
    </source>
</reference>
<dbReference type="CDD" id="cd18091">
    <property type="entry name" value="SpoU-like_TRM3-like"/>
    <property type="match status" value="1"/>
</dbReference>
<dbReference type="PANTHER" id="PTHR12029">
    <property type="entry name" value="RNA METHYLTRANSFERASE"/>
    <property type="match status" value="1"/>
</dbReference>
<dbReference type="InterPro" id="IPR029028">
    <property type="entry name" value="Alpha/beta_knot_MTases"/>
</dbReference>
<evidence type="ECO:0000259" key="3">
    <source>
        <dbReference type="Pfam" id="PF00588"/>
    </source>
</evidence>
<dbReference type="Pfam" id="PF00588">
    <property type="entry name" value="SpoU_methylase"/>
    <property type="match status" value="1"/>
</dbReference>
<keyword evidence="2" id="KW-0808">Transferase</keyword>
<protein>
    <recommendedName>
        <fullName evidence="3">tRNA/rRNA methyltransferase SpoU type domain-containing protein</fullName>
    </recommendedName>
</protein>
<sequence length="1807" mass="203694">MATLLTSSLSQSFRTVPPAAVPALLDCISTSTGVSPSSLFDSLLPDFSSLTKVILDDNKKLGSEECAFLVSYLRGLCHLLKKMGENSVALECFMWDGYIPLMKMVLLYEKEVLHEIVESVLEVVIDTNSWELMEATLVPILLGSVGFSMDIYQNEDKSVSKWSRCSFQSSRDTQKPINICDNAPLLPLTLSCYVLSCLLDAAAENCQAVKRSSISGDIQSETFCGHLLWDLCNLTIQMLSQSLDHRSCTTSLLLPSIFKVFSSKCSFEVCIQGESCYISRQHFFVKLWKCTQVLFSLGLAERRDAYGIISLYLSYFSSVDQSEVEMDDRAEEIDIRAEKEFWDEIKRGLVEKEGLIRKQSLYILKRVMLKNDEGQLNPVTTEKKSRQRGPVPPGMTKRDRWAEEEAISLGVGQICLSDDKYLSEKKKWEAFILLYEMLDEYGTHLVEAAWNHQIMLLLQSCVFPESFMDPETSNQQIDVLGGNFDWLAILWERGLFHDNPHVRCMIMKSFLDIEWKNQDNCRALFLENFVLGAFIQGLNDPVHHKDFGLKGVHSSKTIEGASKFLYQYCSFLCERERIIFLRKLASVARHQSLGRAGLMSLSECIFSASKSSKCFPAQGHGEGTGGQCINALPDMIGMGSSRTQHFADKAELIDSLRFLVENSKQHFNPNYRLRVCEKVLEAAVSVVSPDELSLETILHFIAALPREFTDSGGSLRIKLQKWFTGNHKQSYAANFSSNKMQIVRSLFDFPRRFTFHQKISDAGFHYDDEELVAWCTEAERWARVLFLHVEDEHQLEPLFRFIEEKGVSTCEQSSLGERIPVKYLIFLLSLVNELEFMKLSFDEYTKTEVKADSKIEFNATVDKNRLIAEKFANVFLCILEELISLAESSCSIFWSHVVVDSKLPGSVTGKLGGPSRRRLSSPMTTSVLQAIVSVRTVATVSLWCAHFKEGAELSPAFTFLWKFLNVVVSSAIGDCESSAEINLAAYEALSYSLKASAAMISSSTVSFIQDPVSKNRPLLDLLVLTFLNHINGLLAVKQLARTRRAILMNWKWVCLEAILSIPYHTFQNGVTLGHGKTFFSDDAVRFIFGDLVESLETAGEDSVLSMLRSVRMVLDLLTSSSSFVTACNGVDAQMIWKLVRSSWILHTSCNKRRIAPIAALFSAVLHASVFREEDMHVADKGPGPMKWFCEKVFEEGMKSPRTIRLAALHLTGLWLLNPGVIKYYMTELKILTLYGSVAFDEDFEGELTDNGDARTEVSLLAKIPDSEIAKAYINTELYARVSVAVLCYKLAEVAKMAASGRETNESRSAIESGKMFLLELLDSAVNDKDLAKELYKKHSATHRRKVRAWQMLCLLSKFVHQDIVQQVIQSLSTSLYRNNMPSVRQYMETFAIHVYLNFPFLVGEHLVPILCDYNMRTQALSSYVYIAANVMIHAKAEVQHKHLDDLLPPLIPLLTSHHHTLRGFTQLLAYQVFCKLLPTVDSCSGSIILEKRCLSNLKSYLESNPDCARLRVSLEGYLDAFSPIESITPVGIFSSRVEDLEFECVPTCLTERVMNFLNGVREELRSSMAKDDSTLKNESLMIAEDQDCMLHSARKGQEILLDAPSSNISLDFQKKFTLSKHDLLNDEMEKEDQLLEKILQSRTISMEKVKANRQQLILVASLVDRIPNLAGLARTCEVFKASSLVIADANVLQDKQFQLISVTAEKWIPVVEVPVNSVKHFLEKKKREGFAILGLEQTANSIPLDKYSFPQRTVLVLGREKEGIPADIIHLLDACIEIPQLGVVRSLNVHVSGAIAIWEYTRQQRSK</sequence>
<dbReference type="GeneID" id="110781775"/>
<evidence type="ECO:0000313" key="4">
    <source>
        <dbReference type="Proteomes" id="UP000813463"/>
    </source>
</evidence>
<dbReference type="InterPro" id="IPR044748">
    <property type="entry name" value="Trm3/TARBP1_C"/>
</dbReference>
<proteinExistence type="predicted"/>
<name>A0A9R0I4S9_SPIOL</name>
<dbReference type="Gene3D" id="3.40.1280.10">
    <property type="match status" value="1"/>
</dbReference>
<dbReference type="InterPro" id="IPR045330">
    <property type="entry name" value="TRM3/TARBP1"/>
</dbReference>
<dbReference type="GO" id="GO:0030488">
    <property type="term" value="P:tRNA methylation"/>
    <property type="evidence" value="ECO:0000318"/>
    <property type="project" value="GO_Central"/>
</dbReference>
<evidence type="ECO:0000256" key="2">
    <source>
        <dbReference type="ARBA" id="ARBA00022679"/>
    </source>
</evidence>
<dbReference type="GO" id="GO:0016423">
    <property type="term" value="F:tRNA (guanine) methyltransferase activity"/>
    <property type="evidence" value="ECO:0000318"/>
    <property type="project" value="GO_Central"/>
</dbReference>
<dbReference type="InterPro" id="IPR001537">
    <property type="entry name" value="SpoU_MeTrfase"/>
</dbReference>
<evidence type="ECO:0000313" key="5">
    <source>
        <dbReference type="RefSeq" id="XP_021841519.2"/>
    </source>
</evidence>
<dbReference type="SUPFAM" id="SSF75217">
    <property type="entry name" value="alpha/beta knot"/>
    <property type="match status" value="1"/>
</dbReference>
<dbReference type="InterPro" id="IPR029026">
    <property type="entry name" value="tRNA_m1G_MTases_N"/>
</dbReference>